<evidence type="ECO:0000256" key="1">
    <source>
        <dbReference type="SAM" id="MobiDB-lite"/>
    </source>
</evidence>
<reference evidence="2" key="1">
    <citation type="submission" date="2021-02" db="EMBL/GenBank/DDBJ databases">
        <authorList>
            <person name="Nowell W R."/>
        </authorList>
    </citation>
    <scope>NUCLEOTIDE SEQUENCE</scope>
</reference>
<dbReference type="AlphaFoldDB" id="A0A820GED6"/>
<protein>
    <submittedName>
        <fullName evidence="2">Uncharacterized protein</fullName>
    </submittedName>
</protein>
<organism evidence="2 3">
    <name type="scientific">Rotaria sordida</name>
    <dbReference type="NCBI Taxonomy" id="392033"/>
    <lineage>
        <taxon>Eukaryota</taxon>
        <taxon>Metazoa</taxon>
        <taxon>Spiralia</taxon>
        <taxon>Gnathifera</taxon>
        <taxon>Rotifera</taxon>
        <taxon>Eurotatoria</taxon>
        <taxon>Bdelloidea</taxon>
        <taxon>Philodinida</taxon>
        <taxon>Philodinidae</taxon>
        <taxon>Rotaria</taxon>
    </lineage>
</organism>
<evidence type="ECO:0000313" key="3">
    <source>
        <dbReference type="Proteomes" id="UP000663836"/>
    </source>
</evidence>
<feature type="compositionally biased region" description="Basic and acidic residues" evidence="1">
    <location>
        <begin position="97"/>
        <end position="107"/>
    </location>
</feature>
<evidence type="ECO:0000313" key="2">
    <source>
        <dbReference type="EMBL" id="CAF4274354.1"/>
    </source>
</evidence>
<name>A0A820GED6_9BILA</name>
<comment type="caution">
    <text evidence="2">The sequence shown here is derived from an EMBL/GenBank/DDBJ whole genome shotgun (WGS) entry which is preliminary data.</text>
</comment>
<feature type="region of interest" description="Disordered" evidence="1">
    <location>
        <begin position="71"/>
        <end position="118"/>
    </location>
</feature>
<dbReference type="EMBL" id="CAJOBD010028192">
    <property type="protein sequence ID" value="CAF4274354.1"/>
    <property type="molecule type" value="Genomic_DNA"/>
</dbReference>
<proteinExistence type="predicted"/>
<accession>A0A820GED6</accession>
<gene>
    <name evidence="2" type="ORF">JBS370_LOCUS39548</name>
</gene>
<dbReference type="Proteomes" id="UP000663836">
    <property type="component" value="Unassembled WGS sequence"/>
</dbReference>
<sequence>MNKIRNFITRSTDSISTVRFRNARSTTARDQITTESPAVFPNPMYGAIKTASNQPARLATSSDELAKLNIEVQPPPSKPSRKATPASPLRQQVHFDPQSKETDHDKANLVVRSSSSDE</sequence>